<dbReference type="AlphaFoldDB" id="M1PV55"/>
<evidence type="ECO:0000259" key="2">
    <source>
        <dbReference type="Pfam" id="PF00329"/>
    </source>
</evidence>
<protein>
    <submittedName>
        <fullName evidence="3">Membrane-bound hydrogenase MBH 2, subunit Mbh2K (Hydrogenase subunit)</fullName>
    </submittedName>
</protein>
<evidence type="ECO:0000313" key="3">
    <source>
        <dbReference type="EMBL" id="AGF92984.1"/>
    </source>
</evidence>
<gene>
    <name evidence="3" type="ORF">FLSS-6_0039</name>
</gene>
<dbReference type="EMBL" id="JX684078">
    <property type="protein sequence ID" value="AGF92984.1"/>
    <property type="molecule type" value="Genomic_DNA"/>
</dbReference>
<proteinExistence type="predicted"/>
<dbReference type="PANTHER" id="PTHR43485:SF1">
    <property type="entry name" value="FORMATE HYDROGENLYASE SUBUNIT 5-RELATED"/>
    <property type="match status" value="1"/>
</dbReference>
<dbReference type="InterPro" id="IPR052197">
    <property type="entry name" value="ComplexI_49kDa-like"/>
</dbReference>
<dbReference type="PANTHER" id="PTHR43485">
    <property type="entry name" value="HYDROGENASE-4 COMPONENT G"/>
    <property type="match status" value="1"/>
</dbReference>
<dbReference type="GO" id="GO:0008137">
    <property type="term" value="F:NADH dehydrogenase (ubiquinone) activity"/>
    <property type="evidence" value="ECO:0007669"/>
    <property type="project" value="InterPro"/>
</dbReference>
<dbReference type="Gene3D" id="3.30.460.80">
    <property type="entry name" value="NADH:ubiquinone oxidoreductase, 30kDa subunit"/>
    <property type="match status" value="1"/>
</dbReference>
<reference evidence="3" key="1">
    <citation type="journal article" date="2013" name="Syst. Appl. Microbiol.">
        <title>New insights into the archaeal diversity of a hypersaline microbial mat obtained by a metagenomic approach.</title>
        <authorList>
            <person name="Lopez-Lopez A."/>
            <person name="Richter M."/>
            <person name="Pena A."/>
            <person name="Tamames J."/>
            <person name="Rossello-Mora R."/>
        </authorList>
    </citation>
    <scope>NUCLEOTIDE SEQUENCE</scope>
</reference>
<dbReference type="InterPro" id="IPR001268">
    <property type="entry name" value="NADH_UbQ_OxRdtase_30kDa_su"/>
</dbReference>
<dbReference type="InterPro" id="IPR037232">
    <property type="entry name" value="NADH_quin_OxRdtase_su_C/D-like"/>
</dbReference>
<dbReference type="SUPFAM" id="SSF143243">
    <property type="entry name" value="Nqo5-like"/>
    <property type="match status" value="1"/>
</dbReference>
<sequence length="194" mass="22407">MSEVNLPIALDGLKGYLEERLDERLLDIKKEIKESLGDEDLKLIWMTVDRDDFRDAVKVISEIQKPHLSVASGSDKGDHIELIYHFQVNYSYPGKETAVNLKVHLPKDDPTLPTITDIIPGAIMTEREKQEMLGVDIIDIPDSRRMWLGDEYPEDKYPWRWDDEGMEDISHHPHDAEEAPKEPTAHNPRKRGEE</sequence>
<feature type="region of interest" description="Disordered" evidence="1">
    <location>
        <begin position="159"/>
        <end position="194"/>
    </location>
</feature>
<accession>M1PV55</accession>
<feature type="domain" description="NADH:ubiquinone oxidoreductase 30kDa subunit" evidence="2">
    <location>
        <begin position="47"/>
        <end position="162"/>
    </location>
</feature>
<name>M1PV55_9ZZZZ</name>
<organism evidence="3">
    <name type="scientific">uncultured organism</name>
    <dbReference type="NCBI Taxonomy" id="155900"/>
    <lineage>
        <taxon>unclassified sequences</taxon>
        <taxon>environmental samples</taxon>
    </lineage>
</organism>
<dbReference type="Pfam" id="PF00329">
    <property type="entry name" value="Complex1_30kDa"/>
    <property type="match status" value="1"/>
</dbReference>
<evidence type="ECO:0000256" key="1">
    <source>
        <dbReference type="SAM" id="MobiDB-lite"/>
    </source>
</evidence>